<evidence type="ECO:0000313" key="2">
    <source>
        <dbReference type="EMBL" id="MCH94792.1"/>
    </source>
</evidence>
<feature type="non-terminal residue" evidence="2">
    <location>
        <position position="39"/>
    </location>
</feature>
<sequence>MDGGRHGGLTVGCAAGSQNTEEKSEEDDILVALEESQEK</sequence>
<feature type="compositionally biased region" description="Gly residues" evidence="1">
    <location>
        <begin position="1"/>
        <end position="10"/>
    </location>
</feature>
<organism evidence="2 3">
    <name type="scientific">Trifolium medium</name>
    <dbReference type="NCBI Taxonomy" id="97028"/>
    <lineage>
        <taxon>Eukaryota</taxon>
        <taxon>Viridiplantae</taxon>
        <taxon>Streptophyta</taxon>
        <taxon>Embryophyta</taxon>
        <taxon>Tracheophyta</taxon>
        <taxon>Spermatophyta</taxon>
        <taxon>Magnoliopsida</taxon>
        <taxon>eudicotyledons</taxon>
        <taxon>Gunneridae</taxon>
        <taxon>Pentapetalae</taxon>
        <taxon>rosids</taxon>
        <taxon>fabids</taxon>
        <taxon>Fabales</taxon>
        <taxon>Fabaceae</taxon>
        <taxon>Papilionoideae</taxon>
        <taxon>50 kb inversion clade</taxon>
        <taxon>NPAAA clade</taxon>
        <taxon>Hologalegina</taxon>
        <taxon>IRL clade</taxon>
        <taxon>Trifolieae</taxon>
        <taxon>Trifolium</taxon>
    </lineage>
</organism>
<reference evidence="2 3" key="1">
    <citation type="journal article" date="2018" name="Front. Plant Sci.">
        <title>Red Clover (Trifolium pratense) and Zigzag Clover (T. medium) - A Picture of Genomic Similarities and Differences.</title>
        <authorList>
            <person name="Dluhosova J."/>
            <person name="Istvanek J."/>
            <person name="Nedelnik J."/>
            <person name="Repkova J."/>
        </authorList>
    </citation>
    <scope>NUCLEOTIDE SEQUENCE [LARGE SCALE GENOMIC DNA]</scope>
    <source>
        <strain evidence="3">cv. 10/8</strain>
        <tissue evidence="2">Leaf</tissue>
    </source>
</reference>
<evidence type="ECO:0000256" key="1">
    <source>
        <dbReference type="SAM" id="MobiDB-lite"/>
    </source>
</evidence>
<name>A0A392N5E1_9FABA</name>
<protein>
    <submittedName>
        <fullName evidence="2">Uncharacterized protein</fullName>
    </submittedName>
</protein>
<feature type="region of interest" description="Disordered" evidence="1">
    <location>
        <begin position="1"/>
        <end position="28"/>
    </location>
</feature>
<keyword evidence="3" id="KW-1185">Reference proteome</keyword>
<evidence type="ECO:0000313" key="3">
    <source>
        <dbReference type="Proteomes" id="UP000265520"/>
    </source>
</evidence>
<accession>A0A392N5E1</accession>
<comment type="caution">
    <text evidence="2">The sequence shown here is derived from an EMBL/GenBank/DDBJ whole genome shotgun (WGS) entry which is preliminary data.</text>
</comment>
<dbReference type="AlphaFoldDB" id="A0A392N5E1"/>
<proteinExistence type="predicted"/>
<dbReference type="Proteomes" id="UP000265520">
    <property type="component" value="Unassembled WGS sequence"/>
</dbReference>
<dbReference type="EMBL" id="LXQA010028163">
    <property type="protein sequence ID" value="MCH94792.1"/>
    <property type="molecule type" value="Genomic_DNA"/>
</dbReference>